<reference evidence="2 3" key="1">
    <citation type="journal article" date="2018" name="Mol. Biol. Evol.">
        <title>Analysis of the draft genome of the red seaweed Gracilariopsis chorda provides insights into genome size evolution in Rhodophyta.</title>
        <authorList>
            <person name="Lee J."/>
            <person name="Yang E.C."/>
            <person name="Graf L."/>
            <person name="Yang J.H."/>
            <person name="Qiu H."/>
            <person name="Zel Zion U."/>
            <person name="Chan C.X."/>
            <person name="Stephens T.G."/>
            <person name="Weber A.P.M."/>
            <person name="Boo G.H."/>
            <person name="Boo S.M."/>
            <person name="Kim K.M."/>
            <person name="Shin Y."/>
            <person name="Jung M."/>
            <person name="Lee S.J."/>
            <person name="Yim H.S."/>
            <person name="Lee J.H."/>
            <person name="Bhattacharya D."/>
            <person name="Yoon H.S."/>
        </authorList>
    </citation>
    <scope>NUCLEOTIDE SEQUENCE [LARGE SCALE GENOMIC DNA]</scope>
    <source>
        <strain evidence="2 3">SKKU-2015</strain>
        <tissue evidence="2">Whole body</tissue>
    </source>
</reference>
<dbReference type="EMBL" id="NBIV01000159">
    <property type="protein sequence ID" value="PXF42525.1"/>
    <property type="molecule type" value="Genomic_DNA"/>
</dbReference>
<protein>
    <submittedName>
        <fullName evidence="2">Uncharacterized protein</fullName>
    </submittedName>
</protein>
<evidence type="ECO:0000313" key="2">
    <source>
        <dbReference type="EMBL" id="PXF42525.1"/>
    </source>
</evidence>
<evidence type="ECO:0000256" key="1">
    <source>
        <dbReference type="SAM" id="MobiDB-lite"/>
    </source>
</evidence>
<evidence type="ECO:0000313" key="3">
    <source>
        <dbReference type="Proteomes" id="UP000247409"/>
    </source>
</evidence>
<gene>
    <name evidence="2" type="ORF">BWQ96_07742</name>
</gene>
<name>A0A2V3IKA7_9FLOR</name>
<comment type="caution">
    <text evidence="2">The sequence shown here is derived from an EMBL/GenBank/DDBJ whole genome shotgun (WGS) entry which is preliminary data.</text>
</comment>
<proteinExistence type="predicted"/>
<dbReference type="Proteomes" id="UP000247409">
    <property type="component" value="Unassembled WGS sequence"/>
</dbReference>
<feature type="region of interest" description="Disordered" evidence="1">
    <location>
        <begin position="1"/>
        <end position="20"/>
    </location>
</feature>
<organism evidence="2 3">
    <name type="scientific">Gracilariopsis chorda</name>
    <dbReference type="NCBI Taxonomy" id="448386"/>
    <lineage>
        <taxon>Eukaryota</taxon>
        <taxon>Rhodophyta</taxon>
        <taxon>Florideophyceae</taxon>
        <taxon>Rhodymeniophycidae</taxon>
        <taxon>Gracilariales</taxon>
        <taxon>Gracilariaceae</taxon>
        <taxon>Gracilariopsis</taxon>
    </lineage>
</organism>
<accession>A0A2V3IKA7</accession>
<keyword evidence="3" id="KW-1185">Reference proteome</keyword>
<sequence>MYGTPRVSTRKPGDVSIRQSPEDLLDRYGFNLITSDNEDSDDDCDLYL</sequence>
<dbReference type="AlphaFoldDB" id="A0A2V3IKA7"/>